<reference evidence="2 3" key="1">
    <citation type="submission" date="2017-02" db="EMBL/GenBank/DDBJ databases">
        <authorList>
            <person name="Peterson S.W."/>
        </authorList>
    </citation>
    <scope>NUCLEOTIDE SEQUENCE [LARGE SCALE GENOMIC DNA]</scope>
    <source>
        <strain evidence="2 3">DSM 15102</strain>
    </source>
</reference>
<sequence length="245" mass="27021">MIKHYRDVDFLPLTEDKFLVIACDSCGAIGNKKLDQVKISPYNVGQYTTRVVIMEILSIGARLVALTAAICNEPEPTGSQILKGMREELTRVNLFDIPITISTEKNMKTQQTALGVSGVGVCERKNLRMGRTKVGDYIYAIGVPKVGNEILKDQGEIADCKVLKQILKIEEIGDIIPVGSQGIAGECRKLAQYLNGHFERFSSLEIDIEKSAGPCTTIVMTSPKKINLKDKVGIPFFYVGRIINK</sequence>
<gene>
    <name evidence="2" type="ORF">SAMN02745973_02159</name>
</gene>
<dbReference type="RefSeq" id="WP_200810804.1">
    <property type="nucleotide sequence ID" value="NZ_FUWV01000019.1"/>
</dbReference>
<keyword evidence="2" id="KW-0808">Transferase</keyword>
<dbReference type="EMBL" id="FUWV01000019">
    <property type="protein sequence ID" value="SJZ92976.1"/>
    <property type="molecule type" value="Genomic_DNA"/>
</dbReference>
<accession>A0A1T4PNZ4</accession>
<proteinExistence type="predicted"/>
<evidence type="ECO:0000313" key="3">
    <source>
        <dbReference type="Proteomes" id="UP000196365"/>
    </source>
</evidence>
<dbReference type="Pfam" id="PF00586">
    <property type="entry name" value="AIRS"/>
    <property type="match status" value="1"/>
</dbReference>
<dbReference type="InterPro" id="IPR016188">
    <property type="entry name" value="PurM-like_N"/>
</dbReference>
<keyword evidence="3" id="KW-1185">Reference proteome</keyword>
<dbReference type="AlphaFoldDB" id="A0A1T4PNZ4"/>
<dbReference type="Proteomes" id="UP000196365">
    <property type="component" value="Unassembled WGS sequence"/>
</dbReference>
<name>A0A1T4PNZ4_9FIRM</name>
<protein>
    <submittedName>
        <fullName evidence="2">Alpha-ribazole kinase</fullName>
    </submittedName>
</protein>
<feature type="domain" description="PurM-like N-terminal" evidence="1">
    <location>
        <begin position="13"/>
        <end position="120"/>
    </location>
</feature>
<keyword evidence="2" id="KW-0418">Kinase</keyword>
<organism evidence="2 3">
    <name type="scientific">Garciella nitratireducens DSM 15102</name>
    <dbReference type="NCBI Taxonomy" id="1121911"/>
    <lineage>
        <taxon>Bacteria</taxon>
        <taxon>Bacillati</taxon>
        <taxon>Bacillota</taxon>
        <taxon>Clostridia</taxon>
        <taxon>Eubacteriales</taxon>
        <taxon>Eubacteriaceae</taxon>
        <taxon>Garciella</taxon>
    </lineage>
</organism>
<evidence type="ECO:0000259" key="1">
    <source>
        <dbReference type="Pfam" id="PF00586"/>
    </source>
</evidence>
<dbReference type="GO" id="GO:0016301">
    <property type="term" value="F:kinase activity"/>
    <property type="evidence" value="ECO:0007669"/>
    <property type="project" value="UniProtKB-KW"/>
</dbReference>
<evidence type="ECO:0000313" key="2">
    <source>
        <dbReference type="EMBL" id="SJZ92976.1"/>
    </source>
</evidence>